<name>A0ABR1I3D0_9HYPO</name>
<comment type="caution">
    <text evidence="1">The sequence shown here is derived from an EMBL/GenBank/DDBJ whole genome shotgun (WGS) entry which is preliminary data.</text>
</comment>
<dbReference type="Proteomes" id="UP001498421">
    <property type="component" value="Unassembled WGS sequence"/>
</dbReference>
<accession>A0ABR1I3D0</accession>
<organism evidence="1 2">
    <name type="scientific">Neonectria magnoliae</name>
    <dbReference type="NCBI Taxonomy" id="2732573"/>
    <lineage>
        <taxon>Eukaryota</taxon>
        <taxon>Fungi</taxon>
        <taxon>Dikarya</taxon>
        <taxon>Ascomycota</taxon>
        <taxon>Pezizomycotina</taxon>
        <taxon>Sordariomycetes</taxon>
        <taxon>Hypocreomycetidae</taxon>
        <taxon>Hypocreales</taxon>
        <taxon>Nectriaceae</taxon>
        <taxon>Neonectria</taxon>
    </lineage>
</organism>
<sequence>MLPTTYLTKTANFEFQNVILMEEKQSQLFQLFTPPNLPLDPKIIKLQEQRAELKQGNCQIDGYTDKEEIWQLTRETSKKLTQRYKKVAKQYREHYFYNHPT</sequence>
<dbReference type="EMBL" id="JAZAVK010000049">
    <property type="protein sequence ID" value="KAK7427754.1"/>
    <property type="molecule type" value="Genomic_DNA"/>
</dbReference>
<gene>
    <name evidence="1" type="ORF">QQZ08_005692</name>
</gene>
<proteinExistence type="predicted"/>
<evidence type="ECO:0000313" key="2">
    <source>
        <dbReference type="Proteomes" id="UP001498421"/>
    </source>
</evidence>
<protein>
    <submittedName>
        <fullName evidence="1">Uncharacterized protein</fullName>
    </submittedName>
</protein>
<reference evidence="1 2" key="1">
    <citation type="journal article" date="2025" name="Microbiol. Resour. Announc.">
        <title>Draft genome sequences for Neonectria magnoliae and Neonectria punicea, canker pathogens of Liriodendron tulipifera and Acer saccharum in West Virginia.</title>
        <authorList>
            <person name="Petronek H.M."/>
            <person name="Kasson M.T."/>
            <person name="Metheny A.M."/>
            <person name="Stauder C.M."/>
            <person name="Lovett B."/>
            <person name="Lynch S.C."/>
            <person name="Garnas J.R."/>
            <person name="Kasson L.R."/>
            <person name="Stajich J.E."/>
        </authorList>
    </citation>
    <scope>NUCLEOTIDE SEQUENCE [LARGE SCALE GENOMIC DNA]</scope>
    <source>
        <strain evidence="1 2">NRRL 64651</strain>
    </source>
</reference>
<evidence type="ECO:0000313" key="1">
    <source>
        <dbReference type="EMBL" id="KAK7427754.1"/>
    </source>
</evidence>
<keyword evidence="2" id="KW-1185">Reference proteome</keyword>